<dbReference type="SUPFAM" id="SSF63562">
    <property type="entry name" value="RPB6/omega subunit-like"/>
    <property type="match status" value="1"/>
</dbReference>
<evidence type="ECO:0000256" key="5">
    <source>
        <dbReference type="ARBA" id="ARBA00022679"/>
    </source>
</evidence>
<name>A0A2A6E3W4_9BACL</name>
<dbReference type="GO" id="GO:0003899">
    <property type="term" value="F:DNA-directed RNA polymerase activity"/>
    <property type="evidence" value="ECO:0007669"/>
    <property type="project" value="UniProtKB-UniRule"/>
</dbReference>
<gene>
    <name evidence="10" type="primary">rpoZ</name>
    <name evidence="11" type="ORF">BLM47_01115</name>
</gene>
<comment type="caution">
    <text evidence="11">The sequence shown here is derived from an EMBL/GenBank/DDBJ whole genome shotgun (WGS) entry which is preliminary data.</text>
</comment>
<dbReference type="SMART" id="SM01409">
    <property type="entry name" value="RNA_pol_Rpb6"/>
    <property type="match status" value="1"/>
</dbReference>
<dbReference type="Proteomes" id="UP000243688">
    <property type="component" value="Unassembled WGS sequence"/>
</dbReference>
<keyword evidence="6 10" id="KW-0548">Nucleotidyltransferase</keyword>
<evidence type="ECO:0000256" key="3">
    <source>
        <dbReference type="ARBA" id="ARBA00013725"/>
    </source>
</evidence>
<dbReference type="GO" id="GO:0000428">
    <property type="term" value="C:DNA-directed RNA polymerase complex"/>
    <property type="evidence" value="ECO:0007669"/>
    <property type="project" value="UniProtKB-KW"/>
</dbReference>
<dbReference type="InterPro" id="IPR003716">
    <property type="entry name" value="DNA-dir_RNA_pol_omega"/>
</dbReference>
<reference evidence="11 12" key="1">
    <citation type="submission" date="2016-12" db="EMBL/GenBank/DDBJ databases">
        <title>Candidatus Reconcilibacillus cellulovorans genome.</title>
        <authorList>
            <person name="Kolinko S."/>
            <person name="Wu Y.-W."/>
            <person name="Tachea F."/>
            <person name="Denzel E."/>
            <person name="Hiras J."/>
            <person name="Baecker N."/>
            <person name="Chan L.J."/>
            <person name="Eichorst S.A."/>
            <person name="Frey D."/>
            <person name="Adams P.D."/>
            <person name="Pray T."/>
            <person name="Tanjore D."/>
            <person name="Petzold C.J."/>
            <person name="Gladden J.M."/>
            <person name="Simmons B.A."/>
            <person name="Singer S.W."/>
        </authorList>
    </citation>
    <scope>NUCLEOTIDE SEQUENCE [LARGE SCALE GENOMIC DNA]</scope>
    <source>
        <strain evidence="11">JTherm</strain>
    </source>
</reference>
<accession>A0A2A6E3W4</accession>
<dbReference type="GO" id="GO:0003677">
    <property type="term" value="F:DNA binding"/>
    <property type="evidence" value="ECO:0007669"/>
    <property type="project" value="UniProtKB-UniRule"/>
</dbReference>
<dbReference type="EC" id="2.7.7.6" evidence="2 10"/>
<protein>
    <recommendedName>
        <fullName evidence="3 10">DNA-directed RNA polymerase subunit omega</fullName>
        <shortName evidence="10">RNAP omega subunit</shortName>
        <ecNumber evidence="2 10">2.7.7.6</ecNumber>
    </recommendedName>
    <alternativeName>
        <fullName evidence="10">RNA polymerase omega subunit</fullName>
    </alternativeName>
    <alternativeName>
        <fullName evidence="8 10">Transcriptase subunit omega</fullName>
    </alternativeName>
</protein>
<dbReference type="EMBL" id="MOXJ01000001">
    <property type="protein sequence ID" value="PDO11731.1"/>
    <property type="molecule type" value="Genomic_DNA"/>
</dbReference>
<dbReference type="PANTHER" id="PTHR34476:SF1">
    <property type="entry name" value="DNA-DIRECTED RNA POLYMERASE SUBUNIT OMEGA"/>
    <property type="match status" value="1"/>
</dbReference>
<evidence type="ECO:0000256" key="1">
    <source>
        <dbReference type="ARBA" id="ARBA00006711"/>
    </source>
</evidence>
<dbReference type="NCBIfam" id="TIGR00690">
    <property type="entry name" value="rpoZ"/>
    <property type="match status" value="1"/>
</dbReference>
<evidence type="ECO:0000256" key="6">
    <source>
        <dbReference type="ARBA" id="ARBA00022695"/>
    </source>
</evidence>
<evidence type="ECO:0000256" key="9">
    <source>
        <dbReference type="ARBA" id="ARBA00048552"/>
    </source>
</evidence>
<dbReference type="HAMAP" id="MF_00366">
    <property type="entry name" value="RNApol_bact_RpoZ"/>
    <property type="match status" value="1"/>
</dbReference>
<comment type="catalytic activity">
    <reaction evidence="9 10">
        <text>RNA(n) + a ribonucleoside 5'-triphosphate = RNA(n+1) + diphosphate</text>
        <dbReference type="Rhea" id="RHEA:21248"/>
        <dbReference type="Rhea" id="RHEA-COMP:14527"/>
        <dbReference type="Rhea" id="RHEA-COMP:17342"/>
        <dbReference type="ChEBI" id="CHEBI:33019"/>
        <dbReference type="ChEBI" id="CHEBI:61557"/>
        <dbReference type="ChEBI" id="CHEBI:140395"/>
        <dbReference type="EC" id="2.7.7.6"/>
    </reaction>
</comment>
<evidence type="ECO:0000256" key="4">
    <source>
        <dbReference type="ARBA" id="ARBA00022478"/>
    </source>
</evidence>
<organism evidence="11 12">
    <name type="scientific">Candidatus Reconcilbacillus cellulovorans</name>
    <dbReference type="NCBI Taxonomy" id="1906605"/>
    <lineage>
        <taxon>Bacteria</taxon>
        <taxon>Bacillati</taxon>
        <taxon>Bacillota</taxon>
        <taxon>Bacilli</taxon>
        <taxon>Bacillales</taxon>
        <taxon>Paenibacillaceae</taxon>
        <taxon>Candidatus Reconcilbacillus</taxon>
    </lineage>
</organism>
<evidence type="ECO:0000256" key="7">
    <source>
        <dbReference type="ARBA" id="ARBA00023163"/>
    </source>
</evidence>
<keyword evidence="4 10" id="KW-0240">DNA-directed RNA polymerase</keyword>
<dbReference type="AlphaFoldDB" id="A0A2A6E3W4"/>
<evidence type="ECO:0000256" key="2">
    <source>
        <dbReference type="ARBA" id="ARBA00012418"/>
    </source>
</evidence>
<dbReference type="Gene3D" id="3.90.940.10">
    <property type="match status" value="1"/>
</dbReference>
<dbReference type="InterPro" id="IPR036161">
    <property type="entry name" value="RPB6/omega-like_sf"/>
</dbReference>
<keyword evidence="7 10" id="KW-0804">Transcription</keyword>
<dbReference type="GO" id="GO:0006351">
    <property type="term" value="P:DNA-templated transcription"/>
    <property type="evidence" value="ECO:0007669"/>
    <property type="project" value="UniProtKB-UniRule"/>
</dbReference>
<dbReference type="Pfam" id="PF01192">
    <property type="entry name" value="RNA_pol_Rpb6"/>
    <property type="match status" value="1"/>
</dbReference>
<evidence type="ECO:0000256" key="10">
    <source>
        <dbReference type="HAMAP-Rule" id="MF_00366"/>
    </source>
</evidence>
<dbReference type="PANTHER" id="PTHR34476">
    <property type="entry name" value="DNA-DIRECTED RNA POLYMERASE SUBUNIT OMEGA"/>
    <property type="match status" value="1"/>
</dbReference>
<sequence>MLYPSLDELVQKVGSKYALVVAASKRARALRDGARSALVEPRSHKQVGLALEEIHQDLVRIEFPDGETRGS</sequence>
<comment type="similarity">
    <text evidence="1 10">Belongs to the RNA polymerase subunit omega family.</text>
</comment>
<comment type="subunit">
    <text evidence="10">The RNAP catalytic core consists of 2 alpha, 1 beta, 1 beta' and 1 omega subunit. When a sigma factor is associated with the core the holoenzyme is formed, which can initiate transcription.</text>
</comment>
<keyword evidence="5 10" id="KW-0808">Transferase</keyword>
<dbReference type="InterPro" id="IPR006110">
    <property type="entry name" value="Pol_omega/Rpo6/RPB6"/>
</dbReference>
<evidence type="ECO:0000313" key="12">
    <source>
        <dbReference type="Proteomes" id="UP000243688"/>
    </source>
</evidence>
<comment type="function">
    <text evidence="10">Promotes RNA polymerase assembly. Latches the N- and C-terminal regions of the beta' subunit thereby facilitating its interaction with the beta and alpha subunits.</text>
</comment>
<evidence type="ECO:0000313" key="11">
    <source>
        <dbReference type="EMBL" id="PDO11731.1"/>
    </source>
</evidence>
<proteinExistence type="inferred from homology"/>
<evidence type="ECO:0000256" key="8">
    <source>
        <dbReference type="ARBA" id="ARBA00029924"/>
    </source>
</evidence>